<dbReference type="GO" id="GO:0005886">
    <property type="term" value="C:plasma membrane"/>
    <property type="evidence" value="ECO:0007669"/>
    <property type="project" value="UniProtKB-SubCell"/>
</dbReference>
<keyword evidence="7" id="KW-0547">Nucleotide-binding</keyword>
<evidence type="ECO:0000256" key="1">
    <source>
        <dbReference type="ARBA" id="ARBA00004651"/>
    </source>
</evidence>
<sequence>MKKIIQFINKNSDIPYVLIISLMLFSGFSYAIILSIINTAETIVSKGENHFQTGLFSAFVLLLAFYIPAKKMSQNRMIALSQDIVKNIRLNILGKIRHAELQFIEETGLGLIYARLTEDTKSFSQSAPTMIMALESTISLTSILCYIFSQSFSAFVLVVLLLSICFMIYYSAYIPAREKIKLARQNEAKFFERLKDVLYGIKEIRVSYQKNEELFEDVKGITRETKKLKVHAQISLNGCFIIINSTYLMIICTIVFVFPMYTDISKEQIISLISALLFAWGPIMVIFRSIISFMTSAVSKRTTDQYRSFHWPKKRLAYIMSLLENKPIYVFDEWAADQDPNFRKLFYDNFFEQYACQG</sequence>
<dbReference type="GO" id="GO:0005524">
    <property type="term" value="F:ATP binding"/>
    <property type="evidence" value="ECO:0007669"/>
    <property type="project" value="UniProtKB-KW"/>
</dbReference>
<feature type="transmembrane region" description="Helical" evidence="5">
    <location>
        <begin position="130"/>
        <end position="149"/>
    </location>
</feature>
<dbReference type="PROSITE" id="PS50929">
    <property type="entry name" value="ABC_TM1F"/>
    <property type="match status" value="1"/>
</dbReference>
<evidence type="ECO:0000313" key="8">
    <source>
        <dbReference type="Proteomes" id="UP000189670"/>
    </source>
</evidence>
<protein>
    <submittedName>
        <fullName evidence="7">ATP-binding cassette transporter</fullName>
    </submittedName>
</protein>
<evidence type="ECO:0000259" key="6">
    <source>
        <dbReference type="PROSITE" id="PS50929"/>
    </source>
</evidence>
<dbReference type="InterPro" id="IPR036640">
    <property type="entry name" value="ABC1_TM_sf"/>
</dbReference>
<name>A0A1V1PH30_9BACT</name>
<feature type="transmembrane region" description="Helical" evidence="5">
    <location>
        <begin position="269"/>
        <end position="291"/>
    </location>
</feature>
<dbReference type="Pfam" id="PF00664">
    <property type="entry name" value="ABC_membrane"/>
    <property type="match status" value="1"/>
</dbReference>
<dbReference type="AlphaFoldDB" id="A0A1V1PH30"/>
<feature type="transmembrane region" description="Helical" evidence="5">
    <location>
        <begin position="234"/>
        <end position="257"/>
    </location>
</feature>
<dbReference type="InterPro" id="IPR011527">
    <property type="entry name" value="ABC1_TM_dom"/>
</dbReference>
<dbReference type="Proteomes" id="UP000189670">
    <property type="component" value="Unassembled WGS sequence"/>
</dbReference>
<organism evidence="7 8">
    <name type="scientific">Candidatus Magnetoglobus multicellularis str. Araruama</name>
    <dbReference type="NCBI Taxonomy" id="890399"/>
    <lineage>
        <taxon>Bacteria</taxon>
        <taxon>Pseudomonadati</taxon>
        <taxon>Thermodesulfobacteriota</taxon>
        <taxon>Desulfobacteria</taxon>
        <taxon>Desulfobacterales</taxon>
        <taxon>Desulfobacteraceae</taxon>
        <taxon>Candidatus Magnetoglobus</taxon>
    </lineage>
</organism>
<feature type="transmembrane region" description="Helical" evidence="5">
    <location>
        <begin position="155"/>
        <end position="174"/>
    </location>
</feature>
<evidence type="ECO:0000256" key="5">
    <source>
        <dbReference type="SAM" id="Phobius"/>
    </source>
</evidence>
<dbReference type="GO" id="GO:0140359">
    <property type="term" value="F:ABC-type transporter activity"/>
    <property type="evidence" value="ECO:0007669"/>
    <property type="project" value="InterPro"/>
</dbReference>
<feature type="transmembrane region" description="Helical" evidence="5">
    <location>
        <begin position="16"/>
        <end position="37"/>
    </location>
</feature>
<dbReference type="SUPFAM" id="SSF90123">
    <property type="entry name" value="ABC transporter transmembrane region"/>
    <property type="match status" value="1"/>
</dbReference>
<evidence type="ECO:0000256" key="4">
    <source>
        <dbReference type="ARBA" id="ARBA00023136"/>
    </source>
</evidence>
<keyword evidence="2 5" id="KW-0812">Transmembrane</keyword>
<feature type="transmembrane region" description="Helical" evidence="5">
    <location>
        <begin position="49"/>
        <end position="67"/>
    </location>
</feature>
<evidence type="ECO:0000313" key="7">
    <source>
        <dbReference type="EMBL" id="ETR74212.1"/>
    </source>
</evidence>
<gene>
    <name evidence="7" type="ORF">OMM_00362</name>
</gene>
<dbReference type="Gene3D" id="1.20.1560.10">
    <property type="entry name" value="ABC transporter type 1, transmembrane domain"/>
    <property type="match status" value="1"/>
</dbReference>
<feature type="domain" description="ABC transmembrane type-1" evidence="6">
    <location>
        <begin position="17"/>
        <end position="295"/>
    </location>
</feature>
<evidence type="ECO:0000256" key="2">
    <source>
        <dbReference type="ARBA" id="ARBA00022692"/>
    </source>
</evidence>
<reference evidence="8" key="1">
    <citation type="submission" date="2012-11" db="EMBL/GenBank/DDBJ databases">
        <authorList>
            <person name="Lucero-Rivera Y.E."/>
            <person name="Tovar-Ramirez D."/>
        </authorList>
    </citation>
    <scope>NUCLEOTIDE SEQUENCE [LARGE SCALE GENOMIC DNA]</scope>
    <source>
        <strain evidence="8">Araruama</strain>
    </source>
</reference>
<comment type="subcellular location">
    <subcellularLocation>
        <location evidence="1">Cell membrane</location>
        <topology evidence="1">Multi-pass membrane protein</topology>
    </subcellularLocation>
</comment>
<keyword evidence="4 5" id="KW-0472">Membrane</keyword>
<evidence type="ECO:0000256" key="3">
    <source>
        <dbReference type="ARBA" id="ARBA00022989"/>
    </source>
</evidence>
<keyword evidence="7" id="KW-0067">ATP-binding</keyword>
<accession>A0A1V1PH30</accession>
<keyword evidence="3 5" id="KW-1133">Transmembrane helix</keyword>
<comment type="caution">
    <text evidence="7">The sequence shown here is derived from an EMBL/GenBank/DDBJ whole genome shotgun (WGS) entry which is preliminary data.</text>
</comment>
<proteinExistence type="predicted"/>
<dbReference type="EMBL" id="ATBP01000016">
    <property type="protein sequence ID" value="ETR74212.1"/>
    <property type="molecule type" value="Genomic_DNA"/>
</dbReference>